<comment type="caution">
    <text evidence="8">The sequence shown here is derived from an EMBL/GenBank/DDBJ whole genome shotgun (WGS) entry which is preliminary data.</text>
</comment>
<evidence type="ECO:0000256" key="5">
    <source>
        <dbReference type="SAM" id="MobiDB-lite"/>
    </source>
</evidence>
<evidence type="ECO:0000256" key="2">
    <source>
        <dbReference type="ARBA" id="ARBA00022692"/>
    </source>
</evidence>
<evidence type="ECO:0000256" key="3">
    <source>
        <dbReference type="ARBA" id="ARBA00022989"/>
    </source>
</evidence>
<evidence type="ECO:0000313" key="9">
    <source>
        <dbReference type="Proteomes" id="UP000608955"/>
    </source>
</evidence>
<keyword evidence="9" id="KW-1185">Reference proteome</keyword>
<reference evidence="8" key="1">
    <citation type="journal article" date="2014" name="Int. J. Syst. Evol. Microbiol.">
        <title>Complete genome sequence of Corynebacterium casei LMG S-19264T (=DSM 44701T), isolated from a smear-ripened cheese.</title>
        <authorList>
            <consortium name="US DOE Joint Genome Institute (JGI-PGF)"/>
            <person name="Walter F."/>
            <person name="Albersmeier A."/>
            <person name="Kalinowski J."/>
            <person name="Ruckert C."/>
        </authorList>
    </citation>
    <scope>NUCLEOTIDE SEQUENCE</scope>
    <source>
        <strain evidence="8">JCM 4654</strain>
    </source>
</reference>
<feature type="transmembrane region" description="Helical" evidence="6">
    <location>
        <begin position="141"/>
        <end position="162"/>
    </location>
</feature>
<evidence type="ECO:0000256" key="6">
    <source>
        <dbReference type="SAM" id="Phobius"/>
    </source>
</evidence>
<evidence type="ECO:0000256" key="1">
    <source>
        <dbReference type="ARBA" id="ARBA00004141"/>
    </source>
</evidence>
<feature type="transmembrane region" description="Helical" evidence="6">
    <location>
        <begin position="21"/>
        <end position="54"/>
    </location>
</feature>
<gene>
    <name evidence="8" type="ORF">GCM10010508_13800</name>
</gene>
<comment type="subcellular location">
    <subcellularLocation>
        <location evidence="1">Membrane</location>
        <topology evidence="1">Multi-pass membrane protein</topology>
    </subcellularLocation>
</comment>
<name>A0A919CVE2_9ACTN</name>
<organism evidence="8 9">
    <name type="scientific">Streptomyces naganishii JCM 4654</name>
    <dbReference type="NCBI Taxonomy" id="1306179"/>
    <lineage>
        <taxon>Bacteria</taxon>
        <taxon>Bacillati</taxon>
        <taxon>Actinomycetota</taxon>
        <taxon>Actinomycetes</taxon>
        <taxon>Kitasatosporales</taxon>
        <taxon>Streptomycetaceae</taxon>
        <taxon>Streptomyces</taxon>
    </lineage>
</organism>
<reference evidence="8" key="2">
    <citation type="submission" date="2020-09" db="EMBL/GenBank/DDBJ databases">
        <authorList>
            <person name="Sun Q."/>
            <person name="Ohkuma M."/>
        </authorList>
    </citation>
    <scope>NUCLEOTIDE SEQUENCE</scope>
    <source>
        <strain evidence="8">JCM 4654</strain>
    </source>
</reference>
<dbReference type="Pfam" id="PF13515">
    <property type="entry name" value="FUSC_2"/>
    <property type="match status" value="1"/>
</dbReference>
<keyword evidence="4 6" id="KW-0472">Membrane</keyword>
<feature type="transmembrane region" description="Helical" evidence="6">
    <location>
        <begin position="238"/>
        <end position="257"/>
    </location>
</feature>
<dbReference type="RefSeq" id="WP_229865076.1">
    <property type="nucleotide sequence ID" value="NZ_BMVF01000003.1"/>
</dbReference>
<dbReference type="EMBL" id="BMVF01000003">
    <property type="protein sequence ID" value="GHD86292.1"/>
    <property type="molecule type" value="Genomic_DNA"/>
</dbReference>
<feature type="transmembrane region" description="Helical" evidence="6">
    <location>
        <begin position="315"/>
        <end position="336"/>
    </location>
</feature>
<feature type="domain" description="Integral membrane bound transporter" evidence="7">
    <location>
        <begin position="198"/>
        <end position="323"/>
    </location>
</feature>
<sequence length="688" mass="68432">MLKRVFVAPDPGRARLRFAARAVLGIGLAVAVCGAAGHSLVGAVTGGLAALLALFTVTDPTVRGQAVTTALLPVAGLPVLAAAAELHAHPVLRDFTFLAVVGAGVYARRWGPRGHSLGVFAFMTFFVAQFLHATAGQLPELSAAVVLSVLSAAAVRFGLWCYERRLPPAAVPSAPGGSGLARVTTRQAVQATAGAGFALVAGQLVSGQRWYWAVGATWWIFVNTASRGETLVRGFRRVLGTVIGIGLGVLVVAPLHGAALPTLALVAASVFGIFYTAAVSYTWMMLWVTVLAESLYGLLGVLTPGLLALRLGETAVGALGAWLAVLFVLPVTTHAVTDAWIQRALRCVHACTAEASARLAGVPDADPAPGVAELEQILGRVRLSVAPLVHPLNPLSGRKRRARRVLALLDDCAREIHGLVAVAADPEASHDARLAAACARVETAVTALLAQERSGDAEKSAATEPTALAAAAASRLGVAGAGAGRLPAGASPSAAARPSTAGATRPPASGAAAARHPVTDATSRPSTAGADATPRPVGGGAETWHAAAGAAGAAGAAAPHPATGVAETRHPAAGAAAPHPATGVAETRHPAAGAAASHPATGAAAPHPATGVAASHPATGAAASHPVAGVAETRHPAAGAAASHPVAGVAARRPLAGAALAHLHGLERALAELAAPLRAPSGSPLVGA</sequence>
<keyword evidence="3 6" id="KW-1133">Transmembrane helix</keyword>
<keyword evidence="2 6" id="KW-0812">Transmembrane</keyword>
<feature type="transmembrane region" description="Helical" evidence="6">
    <location>
        <begin position="66"/>
        <end position="84"/>
    </location>
</feature>
<feature type="transmembrane region" description="Helical" evidence="6">
    <location>
        <begin position="290"/>
        <end position="309"/>
    </location>
</feature>
<evidence type="ECO:0000259" key="7">
    <source>
        <dbReference type="Pfam" id="PF13515"/>
    </source>
</evidence>
<feature type="transmembrane region" description="Helical" evidence="6">
    <location>
        <begin position="117"/>
        <end position="135"/>
    </location>
</feature>
<dbReference type="AlphaFoldDB" id="A0A919CVE2"/>
<feature type="region of interest" description="Disordered" evidence="5">
    <location>
        <begin position="484"/>
        <end position="627"/>
    </location>
</feature>
<feature type="compositionally biased region" description="Low complexity" evidence="5">
    <location>
        <begin position="484"/>
        <end position="515"/>
    </location>
</feature>
<accession>A0A919CVE2</accession>
<evidence type="ECO:0000313" key="8">
    <source>
        <dbReference type="EMBL" id="GHD86292.1"/>
    </source>
</evidence>
<protein>
    <recommendedName>
        <fullName evidence="7">Integral membrane bound transporter domain-containing protein</fullName>
    </recommendedName>
</protein>
<feature type="compositionally biased region" description="Low complexity" evidence="5">
    <location>
        <begin position="542"/>
        <end position="626"/>
    </location>
</feature>
<dbReference type="GO" id="GO:0016020">
    <property type="term" value="C:membrane"/>
    <property type="evidence" value="ECO:0007669"/>
    <property type="project" value="UniProtKB-SubCell"/>
</dbReference>
<dbReference type="InterPro" id="IPR049453">
    <property type="entry name" value="Memb_transporter_dom"/>
</dbReference>
<evidence type="ECO:0000256" key="4">
    <source>
        <dbReference type="ARBA" id="ARBA00023136"/>
    </source>
</evidence>
<proteinExistence type="predicted"/>
<dbReference type="Proteomes" id="UP000608955">
    <property type="component" value="Unassembled WGS sequence"/>
</dbReference>